<organism evidence="1 2">
    <name type="scientific">Thalassotalea nanhaiensis</name>
    <dbReference type="NCBI Taxonomy" id="3065648"/>
    <lineage>
        <taxon>Bacteria</taxon>
        <taxon>Pseudomonadati</taxon>
        <taxon>Pseudomonadota</taxon>
        <taxon>Gammaproteobacteria</taxon>
        <taxon>Alteromonadales</taxon>
        <taxon>Colwelliaceae</taxon>
        <taxon>Thalassotalea</taxon>
    </lineage>
</organism>
<proteinExistence type="predicted"/>
<dbReference type="Gene3D" id="3.30.420.40">
    <property type="match status" value="1"/>
</dbReference>
<dbReference type="Proteomes" id="UP001248581">
    <property type="component" value="Chromosome"/>
</dbReference>
<sequence length="171" mass="19169">MLRKILNKFSSVIYVQIWENRIRVVDTKSGKEFDEKPFVLIKENNKGVKVIAAIGNDAEYVTSSKEESINPFSHPRFLLNNFYVAEKILQHAIYTLIGKFALRPAPTVVIHPMEKLEGGLSQIEDRAFRELAVGAGAYEVIIYTGSPLCTKSINLESLKNLDDIVSVASVQ</sequence>
<dbReference type="EMBL" id="CP134146">
    <property type="protein sequence ID" value="WNC68368.1"/>
    <property type="molecule type" value="Genomic_DNA"/>
</dbReference>
<dbReference type="RefSeq" id="WP_348387524.1">
    <property type="nucleotide sequence ID" value="NZ_CP134146.1"/>
</dbReference>
<reference evidence="2" key="1">
    <citation type="submission" date="2023-09" db="EMBL/GenBank/DDBJ databases">
        <authorList>
            <person name="Li S."/>
            <person name="Li X."/>
            <person name="Zhang C."/>
            <person name="Zhao Z."/>
        </authorList>
    </citation>
    <scope>NUCLEOTIDE SEQUENCE [LARGE SCALE GENOMIC DNA]</scope>
    <source>
        <strain evidence="2">SQ345</strain>
    </source>
</reference>
<keyword evidence="2" id="KW-1185">Reference proteome</keyword>
<gene>
    <name evidence="1" type="ORF">RI845_17845</name>
</gene>
<evidence type="ECO:0000313" key="2">
    <source>
        <dbReference type="Proteomes" id="UP001248581"/>
    </source>
</evidence>
<protein>
    <submittedName>
        <fullName evidence="1">Rod shape-determining protein MreB</fullName>
    </submittedName>
</protein>
<name>A0ABY9TJE8_9GAMM</name>
<evidence type="ECO:0000313" key="1">
    <source>
        <dbReference type="EMBL" id="WNC68368.1"/>
    </source>
</evidence>
<accession>A0ABY9TJE8</accession>